<dbReference type="UniPathway" id="UPA01057">
    <property type="reaction ID" value="UER00900"/>
</dbReference>
<evidence type="ECO:0000256" key="1">
    <source>
        <dbReference type="ARBA" id="ARBA00022428"/>
    </source>
</evidence>
<dbReference type="EMBL" id="MVAB01000001">
    <property type="protein sequence ID" value="OPF87453.1"/>
    <property type="molecule type" value="Genomic_DNA"/>
</dbReference>
<comment type="catalytic activity">
    <reaction evidence="3">
        <text>5-enolpyruvoyl-6-hydroxy-2-succinyl-cyclohex-3-ene-1-carboxylate = (1R,6R)-6-hydroxy-2-succinyl-cyclohexa-2,4-diene-1-carboxylate + pyruvate</text>
        <dbReference type="Rhea" id="RHEA:25597"/>
        <dbReference type="ChEBI" id="CHEBI:15361"/>
        <dbReference type="ChEBI" id="CHEBI:58689"/>
        <dbReference type="ChEBI" id="CHEBI:58818"/>
        <dbReference type="EC" id="4.2.99.20"/>
    </reaction>
</comment>
<keyword evidence="2 3" id="KW-0456">Lyase</keyword>
<accession>A0A1V4DG54</accession>
<dbReference type="GO" id="GO:0070205">
    <property type="term" value="F:2-succinyl-6-hydroxy-2,4-cyclohexadiene-1-carboxylate synthase activity"/>
    <property type="evidence" value="ECO:0007669"/>
    <property type="project" value="UniProtKB-UniRule"/>
</dbReference>
<comment type="similarity">
    <text evidence="3">Belongs to the AB hydrolase superfamily. MenH family.</text>
</comment>
<feature type="domain" description="AB hydrolase-1" evidence="4">
    <location>
        <begin position="23"/>
        <end position="258"/>
    </location>
</feature>
<evidence type="ECO:0000313" key="6">
    <source>
        <dbReference type="Proteomes" id="UP000189970"/>
    </source>
</evidence>
<dbReference type="HAMAP" id="MF_01660">
    <property type="entry name" value="MenH"/>
    <property type="match status" value="1"/>
</dbReference>
<dbReference type="UniPathway" id="UPA00079"/>
<name>A0A1V4DG54_9ENTE</name>
<comment type="pathway">
    <text evidence="3">Quinol/quinone metabolism; 1,4-dihydroxy-2-naphthoate biosynthesis; 1,4-dihydroxy-2-naphthoate from chorismate: step 3/7.</text>
</comment>
<dbReference type="Proteomes" id="UP000189970">
    <property type="component" value="Unassembled WGS sequence"/>
</dbReference>
<reference evidence="5 6" key="1">
    <citation type="submission" date="2017-02" db="EMBL/GenBank/DDBJ databases">
        <title>Vagococcus cremeus sp. nov., isolated from the small intestine of a marten, Martes flavigula.</title>
        <authorList>
            <person name="Tak E.J."/>
            <person name="Bae J.-W."/>
        </authorList>
    </citation>
    <scope>NUCLEOTIDE SEQUENCE [LARGE SCALE GENOMIC DNA]</scope>
    <source>
        <strain evidence="5 6">D7T301</strain>
    </source>
</reference>
<comment type="subunit">
    <text evidence="3">Monomer.</text>
</comment>
<dbReference type="InterPro" id="IPR029058">
    <property type="entry name" value="AB_hydrolase_fold"/>
</dbReference>
<keyword evidence="1 3" id="KW-0474">Menaquinone biosynthesis</keyword>
<evidence type="ECO:0000259" key="4">
    <source>
        <dbReference type="Pfam" id="PF00561"/>
    </source>
</evidence>
<gene>
    <name evidence="3" type="primary">menH</name>
    <name evidence="5" type="ORF">BW731_04145</name>
</gene>
<dbReference type="EC" id="4.2.99.20" evidence="3"/>
<dbReference type="Pfam" id="PF00561">
    <property type="entry name" value="Abhydrolase_1"/>
    <property type="match status" value="1"/>
</dbReference>
<dbReference type="InterPro" id="IPR022485">
    <property type="entry name" value="SHCHC_synthase_MenH"/>
</dbReference>
<dbReference type="AlphaFoldDB" id="A0A1V4DG54"/>
<dbReference type="PANTHER" id="PTHR42916:SF1">
    <property type="entry name" value="PROTEIN PHYLLO, CHLOROPLASTIC"/>
    <property type="match status" value="1"/>
</dbReference>
<evidence type="ECO:0000256" key="2">
    <source>
        <dbReference type="ARBA" id="ARBA00023239"/>
    </source>
</evidence>
<dbReference type="SUPFAM" id="SSF53474">
    <property type="entry name" value="alpha/beta-Hydrolases"/>
    <property type="match status" value="1"/>
</dbReference>
<organism evidence="5 6">
    <name type="scientific">Vagococcus martis</name>
    <dbReference type="NCBI Taxonomy" id="1768210"/>
    <lineage>
        <taxon>Bacteria</taxon>
        <taxon>Bacillati</taxon>
        <taxon>Bacillota</taxon>
        <taxon>Bacilli</taxon>
        <taxon>Lactobacillales</taxon>
        <taxon>Enterococcaceae</taxon>
        <taxon>Vagococcus</taxon>
    </lineage>
</organism>
<dbReference type="PANTHER" id="PTHR42916">
    <property type="entry name" value="2-SUCCINYL-5-ENOLPYRUVYL-6-HYDROXY-3-CYCLOHEXENE-1-CARBOXYLATE SYNTHASE"/>
    <property type="match status" value="1"/>
</dbReference>
<dbReference type="Gene3D" id="3.40.50.1820">
    <property type="entry name" value="alpha/beta hydrolase"/>
    <property type="match status" value="1"/>
</dbReference>
<protein>
    <recommendedName>
        <fullName evidence="3">Putative 2-succinyl-6-hydroxy-2,4-cyclohexadiene-1-carboxylate synthase</fullName>
        <shortName evidence="3">SHCHC synthase</shortName>
        <ecNumber evidence="3">4.2.99.20</ecNumber>
    </recommendedName>
</protein>
<evidence type="ECO:0000313" key="5">
    <source>
        <dbReference type="EMBL" id="OPF87453.1"/>
    </source>
</evidence>
<sequence length="270" mass="31247">MLISVRDLDYYINYVTEFDCMKPTLVCLHGFTGTSQTFRFLHDIKTHNVIAIDLIGHGKTSVFVHPYRYTSEQQVKDLEEIREFFNLDKIDLLGYSMGGRLALAYAFEYPTRVNSLILESSSPGLADADSRWNRRQSDNRLACLLLDKGIEKFVDYWETIPLFDTQKTLPQTVRETIRQERLSQQEVGLAMSLHYFGTGTQPSLWGKLEKEYPFHPYFLVGQKDFKFVSLAKQMNQLMTESTMIEFEDSGHCIHVEKPAEFLATVTQLLE</sequence>
<comment type="function">
    <text evidence="3">Catalyzes a proton abstraction reaction that results in 2,5-elimination of pyruvate from 2-succinyl-5-enolpyruvyl-6-hydroxy-3-cyclohexene-1-carboxylate (SEPHCHC) and the formation of 2-succinyl-6-hydroxy-2,4-cyclohexadiene-1-carboxylate (SHCHC).</text>
</comment>
<proteinExistence type="inferred from homology"/>
<comment type="caution">
    <text evidence="5">The sequence shown here is derived from an EMBL/GenBank/DDBJ whole genome shotgun (WGS) entry which is preliminary data.</text>
</comment>
<dbReference type="PRINTS" id="PR00111">
    <property type="entry name" value="ABHYDROLASE"/>
</dbReference>
<dbReference type="GO" id="GO:0009234">
    <property type="term" value="P:menaquinone biosynthetic process"/>
    <property type="evidence" value="ECO:0007669"/>
    <property type="project" value="UniProtKB-UniRule"/>
</dbReference>
<keyword evidence="6" id="KW-1185">Reference proteome</keyword>
<evidence type="ECO:0000256" key="3">
    <source>
        <dbReference type="HAMAP-Rule" id="MF_01660"/>
    </source>
</evidence>
<dbReference type="NCBIfam" id="TIGR03695">
    <property type="entry name" value="menH_SHCHC"/>
    <property type="match status" value="1"/>
</dbReference>
<dbReference type="InterPro" id="IPR000073">
    <property type="entry name" value="AB_hydrolase_1"/>
</dbReference>
<comment type="pathway">
    <text evidence="3">Quinol/quinone metabolism; menaquinone biosynthesis.</text>
</comment>